<evidence type="ECO:0000313" key="11">
    <source>
        <dbReference type="Proteomes" id="UP000295773"/>
    </source>
</evidence>
<dbReference type="PANTHER" id="PTHR30352">
    <property type="entry name" value="PYRUVATE FORMATE-LYASE-ACTIVATING ENZYME"/>
    <property type="match status" value="1"/>
</dbReference>
<keyword evidence="5" id="KW-0408">Iron</keyword>
<evidence type="ECO:0000259" key="8">
    <source>
        <dbReference type="PROSITE" id="PS51379"/>
    </source>
</evidence>
<accession>A0A4R3TM99</accession>
<proteinExistence type="predicted"/>
<feature type="domain" description="Radical SAM core" evidence="9">
    <location>
        <begin position="15"/>
        <end position="270"/>
    </location>
</feature>
<reference evidence="10 11" key="1">
    <citation type="submission" date="2019-03" db="EMBL/GenBank/DDBJ databases">
        <title>Genomic Encyclopedia of Type Strains, Phase IV (KMG-IV): sequencing the most valuable type-strain genomes for metagenomic binning, comparative biology and taxonomic classification.</title>
        <authorList>
            <person name="Goeker M."/>
        </authorList>
    </citation>
    <scope>NUCLEOTIDE SEQUENCE [LARGE SCALE GENOMIC DNA]</scope>
    <source>
        <strain evidence="10 11">DSM 29481</strain>
    </source>
</reference>
<sequence>MMKAPVNKIIPFSNVDGPGNRCAIFFQSCPFSCLYCHNPETIHMCMHCGDCVTTCPTNALTLEAGKVLWNSEKCVDCDTCIHTCTHLASPKIRYMSVEELVEQIKAKKAFLRGITVSGGECMNHAAFLLDLFKKVKKLGLTCLIDSNGYYDFSQYPQLMAVCDGVMLDVKAVDAKFHQYLTGCDNTMVLKNLAYLLHTQKLEEVRTVILPNQDLQNEKTVRYVSELLKQQSRYKLIRYRQYGVREEGLKALGNTTVSQMYVAQYKQICEENGNTTSIII</sequence>
<dbReference type="PANTHER" id="PTHR30352:SF13">
    <property type="entry name" value="GLYCYL-RADICAL ENZYME ACTIVATING ENZYME YJJW-RELATED"/>
    <property type="match status" value="1"/>
</dbReference>
<organism evidence="10 11">
    <name type="scientific">Longicatena caecimuris</name>
    <dbReference type="NCBI Taxonomy" id="1796635"/>
    <lineage>
        <taxon>Bacteria</taxon>
        <taxon>Bacillati</taxon>
        <taxon>Bacillota</taxon>
        <taxon>Erysipelotrichia</taxon>
        <taxon>Erysipelotrichales</taxon>
        <taxon>Erysipelotrichaceae</taxon>
        <taxon>Longicatena</taxon>
    </lineage>
</organism>
<evidence type="ECO:0000256" key="3">
    <source>
        <dbReference type="ARBA" id="ARBA00022691"/>
    </source>
</evidence>
<dbReference type="InterPro" id="IPR013785">
    <property type="entry name" value="Aldolase_TIM"/>
</dbReference>
<dbReference type="SFLD" id="SFLDS00029">
    <property type="entry name" value="Radical_SAM"/>
    <property type="match status" value="1"/>
</dbReference>
<gene>
    <name evidence="10" type="ORF">EDD61_10117</name>
</gene>
<dbReference type="SFLD" id="SFLDG01118">
    <property type="entry name" value="activating_enzymes__group_2"/>
    <property type="match status" value="1"/>
</dbReference>
<evidence type="ECO:0000256" key="1">
    <source>
        <dbReference type="ARBA" id="ARBA00001966"/>
    </source>
</evidence>
<dbReference type="Pfam" id="PF00037">
    <property type="entry name" value="Fer4"/>
    <property type="match status" value="1"/>
</dbReference>
<dbReference type="GO" id="GO:0016491">
    <property type="term" value="F:oxidoreductase activity"/>
    <property type="evidence" value="ECO:0007669"/>
    <property type="project" value="InterPro"/>
</dbReference>
<dbReference type="InterPro" id="IPR007197">
    <property type="entry name" value="rSAM"/>
</dbReference>
<dbReference type="PROSITE" id="PS51918">
    <property type="entry name" value="RADICAL_SAM"/>
    <property type="match status" value="1"/>
</dbReference>
<dbReference type="InterPro" id="IPR017896">
    <property type="entry name" value="4Fe4S_Fe-S-bd"/>
</dbReference>
<evidence type="ECO:0000256" key="2">
    <source>
        <dbReference type="ARBA" id="ARBA00022485"/>
    </source>
</evidence>
<dbReference type="SFLD" id="SFLDF00392">
    <property type="entry name" value="YjjI_activase"/>
    <property type="match status" value="1"/>
</dbReference>
<evidence type="ECO:0000313" key="10">
    <source>
        <dbReference type="EMBL" id="TCU63366.1"/>
    </source>
</evidence>
<evidence type="ECO:0000256" key="5">
    <source>
        <dbReference type="ARBA" id="ARBA00023004"/>
    </source>
</evidence>
<keyword evidence="11" id="KW-1185">Reference proteome</keyword>
<dbReference type="InterPro" id="IPR023912">
    <property type="entry name" value="YjjW_bact"/>
</dbReference>
<dbReference type="InterPro" id="IPR034457">
    <property type="entry name" value="Organic_radical-activating"/>
</dbReference>
<keyword evidence="4" id="KW-0479">Metal-binding</keyword>
<keyword evidence="3" id="KW-0949">S-adenosyl-L-methionine</keyword>
<dbReference type="PIRSF" id="PIRSF000371">
    <property type="entry name" value="PFL_act_enz"/>
    <property type="match status" value="1"/>
</dbReference>
<keyword evidence="2" id="KW-0004">4Fe-4S</keyword>
<dbReference type="GO" id="GO:0051539">
    <property type="term" value="F:4 iron, 4 sulfur cluster binding"/>
    <property type="evidence" value="ECO:0007669"/>
    <property type="project" value="UniProtKB-KW"/>
</dbReference>
<feature type="domain" description="4Fe-4S ferredoxin-type" evidence="8">
    <location>
        <begin position="37"/>
        <end position="65"/>
    </location>
</feature>
<name>A0A4R3TM99_9FIRM</name>
<evidence type="ECO:0000256" key="7">
    <source>
        <dbReference type="ARBA" id="ARBA00047365"/>
    </source>
</evidence>
<evidence type="ECO:0000256" key="4">
    <source>
        <dbReference type="ARBA" id="ARBA00022723"/>
    </source>
</evidence>
<dbReference type="InterPro" id="IPR012839">
    <property type="entry name" value="Organic_radical_activase"/>
</dbReference>
<evidence type="ECO:0000256" key="6">
    <source>
        <dbReference type="ARBA" id="ARBA00023014"/>
    </source>
</evidence>
<keyword evidence="10" id="KW-0456">Lyase</keyword>
<dbReference type="EMBL" id="SMBP01000001">
    <property type="protein sequence ID" value="TCU63366.1"/>
    <property type="molecule type" value="Genomic_DNA"/>
</dbReference>
<keyword evidence="10" id="KW-0670">Pyruvate</keyword>
<protein>
    <submittedName>
        <fullName evidence="10">Pyruvate formate lyase activating enzyme</fullName>
    </submittedName>
</protein>
<dbReference type="GO" id="GO:0046872">
    <property type="term" value="F:metal ion binding"/>
    <property type="evidence" value="ECO:0007669"/>
    <property type="project" value="UniProtKB-KW"/>
</dbReference>
<dbReference type="Gene3D" id="3.30.70.20">
    <property type="match status" value="1"/>
</dbReference>
<dbReference type="PROSITE" id="PS51379">
    <property type="entry name" value="4FE4S_FER_2"/>
    <property type="match status" value="1"/>
</dbReference>
<dbReference type="Gene3D" id="3.20.20.70">
    <property type="entry name" value="Aldolase class I"/>
    <property type="match status" value="1"/>
</dbReference>
<dbReference type="GO" id="GO:0016829">
    <property type="term" value="F:lyase activity"/>
    <property type="evidence" value="ECO:0007669"/>
    <property type="project" value="UniProtKB-KW"/>
</dbReference>
<dbReference type="SUPFAM" id="SSF54862">
    <property type="entry name" value="4Fe-4S ferredoxins"/>
    <property type="match status" value="1"/>
</dbReference>
<comment type="cofactor">
    <cofactor evidence="1">
        <name>[4Fe-4S] cluster</name>
        <dbReference type="ChEBI" id="CHEBI:49883"/>
    </cofactor>
</comment>
<keyword evidence="6" id="KW-0411">Iron-sulfur</keyword>
<dbReference type="Proteomes" id="UP000295773">
    <property type="component" value="Unassembled WGS sequence"/>
</dbReference>
<dbReference type="SFLD" id="SFLDG01066">
    <property type="entry name" value="organic_radical-activating_enz"/>
    <property type="match status" value="1"/>
</dbReference>
<comment type="caution">
    <text evidence="10">The sequence shown here is derived from an EMBL/GenBank/DDBJ whole genome shotgun (WGS) entry which is preliminary data.</text>
</comment>
<dbReference type="Pfam" id="PF04055">
    <property type="entry name" value="Radical_SAM"/>
    <property type="match status" value="1"/>
</dbReference>
<dbReference type="NCBIfam" id="TIGR04041">
    <property type="entry name" value="activase_YjjW"/>
    <property type="match status" value="1"/>
</dbReference>
<dbReference type="InterPro" id="IPR017900">
    <property type="entry name" value="4Fe4S_Fe_S_CS"/>
</dbReference>
<dbReference type="InterPro" id="IPR040074">
    <property type="entry name" value="BssD/PflA/YjjW"/>
</dbReference>
<evidence type="ECO:0000259" key="9">
    <source>
        <dbReference type="PROSITE" id="PS51918"/>
    </source>
</evidence>
<dbReference type="AlphaFoldDB" id="A0A4R3TM99"/>
<dbReference type="RefSeq" id="WP_132223117.1">
    <property type="nucleotide sequence ID" value="NZ_JANKBG010000001.1"/>
</dbReference>
<dbReference type="PROSITE" id="PS00198">
    <property type="entry name" value="4FE4S_FER_1"/>
    <property type="match status" value="1"/>
</dbReference>
<comment type="catalytic activity">
    <reaction evidence="7">
        <text>glycyl-[protein] + reduced [flavodoxin] + S-adenosyl-L-methionine = glycin-2-yl radical-[protein] + semiquinone [flavodoxin] + 5'-deoxyadenosine + L-methionine + H(+)</text>
        <dbReference type="Rhea" id="RHEA:61976"/>
        <dbReference type="Rhea" id="RHEA-COMP:10622"/>
        <dbReference type="Rhea" id="RHEA-COMP:14480"/>
        <dbReference type="Rhea" id="RHEA-COMP:15993"/>
        <dbReference type="Rhea" id="RHEA-COMP:15994"/>
        <dbReference type="ChEBI" id="CHEBI:15378"/>
        <dbReference type="ChEBI" id="CHEBI:17319"/>
        <dbReference type="ChEBI" id="CHEBI:29947"/>
        <dbReference type="ChEBI" id="CHEBI:32722"/>
        <dbReference type="ChEBI" id="CHEBI:57618"/>
        <dbReference type="ChEBI" id="CHEBI:57844"/>
        <dbReference type="ChEBI" id="CHEBI:59789"/>
        <dbReference type="ChEBI" id="CHEBI:140311"/>
    </reaction>
</comment>